<dbReference type="InterPro" id="IPR021683">
    <property type="entry name" value="DUF3267"/>
</dbReference>
<evidence type="ECO:0000256" key="1">
    <source>
        <dbReference type="SAM" id="Phobius"/>
    </source>
</evidence>
<dbReference type="Proteomes" id="UP000244527">
    <property type="component" value="Chromosome"/>
</dbReference>
<dbReference type="AlphaFoldDB" id="A0A2S1LDY6"/>
<name>A0A2S1LDY6_9FLAO</name>
<proteinExistence type="predicted"/>
<feature type="transmembrane region" description="Helical" evidence="1">
    <location>
        <begin position="21"/>
        <end position="42"/>
    </location>
</feature>
<accession>A0A2S1LDY6</accession>
<feature type="transmembrane region" description="Helical" evidence="1">
    <location>
        <begin position="67"/>
        <end position="91"/>
    </location>
</feature>
<dbReference type="RefSeq" id="WP_108740861.1">
    <property type="nucleotide sequence ID" value="NZ_CP020918.1"/>
</dbReference>
<keyword evidence="1" id="KW-0812">Transmembrane</keyword>
<sequence>MQNLDHYKKDKLTINIVKANIYGIFGAIPIVIVYLFPFLLLWKDKLNPHAFRTSIKEAALSYTRFEVLAIIMLVITLGIVVHELIHGITWAKYTKKRFKSIKFGFLWKMLTPYCHCTEPLRVKEYITGAIMPAIILGFLPAIYAILFGNIFVLLFAILFTVVAIGDFMIINLLRKEDMNSLVLDHPSEAGCFIYRK</sequence>
<keyword evidence="1" id="KW-0472">Membrane</keyword>
<evidence type="ECO:0008006" key="4">
    <source>
        <dbReference type="Google" id="ProtNLM"/>
    </source>
</evidence>
<organism evidence="2 3">
    <name type="scientific">Flavobacterium faecale</name>
    <dbReference type="NCBI Taxonomy" id="1355330"/>
    <lineage>
        <taxon>Bacteria</taxon>
        <taxon>Pseudomonadati</taxon>
        <taxon>Bacteroidota</taxon>
        <taxon>Flavobacteriia</taxon>
        <taxon>Flavobacteriales</taxon>
        <taxon>Flavobacteriaceae</taxon>
        <taxon>Flavobacterium</taxon>
    </lineage>
</organism>
<dbReference type="KEGG" id="ffa:FFWV33_10520"/>
<evidence type="ECO:0000313" key="3">
    <source>
        <dbReference type="Proteomes" id="UP000244527"/>
    </source>
</evidence>
<keyword evidence="3" id="KW-1185">Reference proteome</keyword>
<reference evidence="2 3" key="1">
    <citation type="submission" date="2017-04" db="EMBL/GenBank/DDBJ databases">
        <title>Compelte genome sequence of WV33.</title>
        <authorList>
            <person name="Lee P.C."/>
        </authorList>
    </citation>
    <scope>NUCLEOTIDE SEQUENCE [LARGE SCALE GENOMIC DNA]</scope>
    <source>
        <strain evidence="2 3">WV33</strain>
    </source>
</reference>
<dbReference type="Pfam" id="PF11667">
    <property type="entry name" value="DUF3267"/>
    <property type="match status" value="1"/>
</dbReference>
<evidence type="ECO:0000313" key="2">
    <source>
        <dbReference type="EMBL" id="AWG21927.1"/>
    </source>
</evidence>
<gene>
    <name evidence="2" type="ORF">FFWV33_10520</name>
</gene>
<dbReference type="EMBL" id="CP020918">
    <property type="protein sequence ID" value="AWG21927.1"/>
    <property type="molecule type" value="Genomic_DNA"/>
</dbReference>
<protein>
    <recommendedName>
        <fullName evidence="4">DUF3267 domain-containing protein</fullName>
    </recommendedName>
</protein>
<feature type="transmembrane region" description="Helical" evidence="1">
    <location>
        <begin position="152"/>
        <end position="173"/>
    </location>
</feature>
<feature type="transmembrane region" description="Helical" evidence="1">
    <location>
        <begin position="125"/>
        <end position="146"/>
    </location>
</feature>
<keyword evidence="1" id="KW-1133">Transmembrane helix</keyword>
<dbReference type="OrthoDB" id="9789112at2"/>